<reference evidence="4 5" key="1">
    <citation type="submission" date="2019-08" db="EMBL/GenBank/DDBJ databases">
        <title>In-depth cultivation of the pig gut microbiome towards novel bacterial diversity and tailored functional studies.</title>
        <authorList>
            <person name="Wylensek D."/>
            <person name="Hitch T.C.A."/>
            <person name="Clavel T."/>
        </authorList>
    </citation>
    <scope>NUCLEOTIDE SEQUENCE [LARGE SCALE GENOMIC DNA]</scope>
    <source>
        <strain evidence="4 5">SM-530-WT-4B</strain>
    </source>
</reference>
<dbReference type="InterPro" id="IPR008331">
    <property type="entry name" value="Ferritin_DPS_dom"/>
</dbReference>
<accession>A0A6L5YDT8</accession>
<gene>
    <name evidence="4" type="ORF">FYJ74_10595</name>
</gene>
<keyword evidence="5" id="KW-1185">Reference proteome</keyword>
<keyword evidence="2" id="KW-0408">Iron</keyword>
<keyword evidence="1" id="KW-0409">Iron storage</keyword>
<dbReference type="GO" id="GO:0006826">
    <property type="term" value="P:iron ion transport"/>
    <property type="evidence" value="ECO:0007669"/>
    <property type="project" value="InterPro"/>
</dbReference>
<evidence type="ECO:0000313" key="5">
    <source>
        <dbReference type="Proteomes" id="UP000473699"/>
    </source>
</evidence>
<evidence type="ECO:0000256" key="2">
    <source>
        <dbReference type="ARBA" id="ARBA00023004"/>
    </source>
</evidence>
<organism evidence="4 5">
    <name type="scientific">Pyramidobacter porci</name>
    <dbReference type="NCBI Taxonomy" id="2605789"/>
    <lineage>
        <taxon>Bacteria</taxon>
        <taxon>Thermotogati</taxon>
        <taxon>Synergistota</taxon>
        <taxon>Synergistia</taxon>
        <taxon>Synergistales</taxon>
        <taxon>Dethiosulfovibrionaceae</taxon>
        <taxon>Pyramidobacter</taxon>
    </lineage>
</organism>
<sequence length="152" mass="17556">MERNEKVIAGLQVIVTELSQQADGHAIQSRIFASEGFTKLADKYAAHAAEERGYVDKCIDRILDLGGEVKLEAKKEAPLYKDPVEWVKYDLQVSRTGLSWLAALVEEARTDYTTFDFLKKYYQDEEEDMYWGETQLELIECIGRQNWLVQQL</sequence>
<evidence type="ECO:0000313" key="4">
    <source>
        <dbReference type="EMBL" id="MST56474.1"/>
    </source>
</evidence>
<dbReference type="Gene3D" id="1.20.1260.10">
    <property type="match status" value="1"/>
</dbReference>
<comment type="caution">
    <text evidence="4">The sequence shown here is derived from an EMBL/GenBank/DDBJ whole genome shotgun (WGS) entry which is preliminary data.</text>
</comment>
<proteinExistence type="predicted"/>
<name>A0A6L5YDT8_9BACT</name>
<protein>
    <submittedName>
        <fullName evidence="4">Bacterioferritin (Cytochrome b1)</fullName>
    </submittedName>
</protein>
<dbReference type="SUPFAM" id="SSF47240">
    <property type="entry name" value="Ferritin-like"/>
    <property type="match status" value="1"/>
</dbReference>
<dbReference type="GO" id="GO:0006879">
    <property type="term" value="P:intracellular iron ion homeostasis"/>
    <property type="evidence" value="ECO:0007669"/>
    <property type="project" value="UniProtKB-KW"/>
</dbReference>
<dbReference type="InterPro" id="IPR009078">
    <property type="entry name" value="Ferritin-like_SF"/>
</dbReference>
<evidence type="ECO:0000256" key="1">
    <source>
        <dbReference type="ARBA" id="ARBA00022434"/>
    </source>
</evidence>
<dbReference type="AlphaFoldDB" id="A0A6L5YDT8"/>
<dbReference type="Proteomes" id="UP000473699">
    <property type="component" value="Unassembled WGS sequence"/>
</dbReference>
<feature type="domain" description="Ferritin/DPS" evidence="3">
    <location>
        <begin position="29"/>
        <end position="141"/>
    </location>
</feature>
<dbReference type="InterPro" id="IPR002024">
    <property type="entry name" value="Bacterioferritin"/>
</dbReference>
<dbReference type="RefSeq" id="WP_154529551.1">
    <property type="nucleotide sequence ID" value="NZ_JAXDZJ010000151.1"/>
</dbReference>
<evidence type="ECO:0000259" key="3">
    <source>
        <dbReference type="Pfam" id="PF00210"/>
    </source>
</evidence>
<dbReference type="GO" id="GO:0008199">
    <property type="term" value="F:ferric iron binding"/>
    <property type="evidence" value="ECO:0007669"/>
    <property type="project" value="InterPro"/>
</dbReference>
<dbReference type="PRINTS" id="PR00601">
    <property type="entry name" value="BACFERRITIN"/>
</dbReference>
<dbReference type="EMBL" id="VUNH01000012">
    <property type="protein sequence ID" value="MST56474.1"/>
    <property type="molecule type" value="Genomic_DNA"/>
</dbReference>
<dbReference type="Pfam" id="PF00210">
    <property type="entry name" value="Ferritin"/>
    <property type="match status" value="1"/>
</dbReference>
<dbReference type="InterPro" id="IPR012347">
    <property type="entry name" value="Ferritin-like"/>
</dbReference>